<gene>
    <name evidence="2" type="ORF">SAMN04487974_102121</name>
</gene>
<reference evidence="2 3" key="1">
    <citation type="submission" date="2016-10" db="EMBL/GenBank/DDBJ databases">
        <authorList>
            <person name="de Groot N.N."/>
        </authorList>
    </citation>
    <scope>NUCLEOTIDE SEQUENCE [LARGE SCALE GENOMIC DNA]</scope>
    <source>
        <strain evidence="2 3">CGMCC 1.10267</strain>
    </source>
</reference>
<dbReference type="RefSeq" id="WP_090592595.1">
    <property type="nucleotide sequence ID" value="NZ_FNCS01000002.1"/>
</dbReference>
<accession>A0A1G7TIY9</accession>
<dbReference type="Proteomes" id="UP000199495">
    <property type="component" value="Unassembled WGS sequence"/>
</dbReference>
<evidence type="ECO:0000313" key="3">
    <source>
        <dbReference type="Proteomes" id="UP000199495"/>
    </source>
</evidence>
<dbReference type="EMBL" id="FNCS01000002">
    <property type="protein sequence ID" value="SDG34500.1"/>
    <property type="molecule type" value="Genomic_DNA"/>
</dbReference>
<protein>
    <submittedName>
        <fullName evidence="2">Uncharacterized protein</fullName>
    </submittedName>
</protein>
<keyword evidence="3" id="KW-1185">Reference proteome</keyword>
<evidence type="ECO:0000256" key="1">
    <source>
        <dbReference type="SAM" id="MobiDB-lite"/>
    </source>
</evidence>
<dbReference type="AlphaFoldDB" id="A0A1G7TIY9"/>
<proteinExistence type="predicted"/>
<name>A0A1G7TIY9_9HYPH</name>
<evidence type="ECO:0000313" key="2">
    <source>
        <dbReference type="EMBL" id="SDG34500.1"/>
    </source>
</evidence>
<dbReference type="OrthoDB" id="7988809at2"/>
<feature type="region of interest" description="Disordered" evidence="1">
    <location>
        <begin position="1"/>
        <end position="32"/>
    </location>
</feature>
<organism evidence="2 3">
    <name type="scientific">Pelagibacterium luteolum</name>
    <dbReference type="NCBI Taxonomy" id="440168"/>
    <lineage>
        <taxon>Bacteria</taxon>
        <taxon>Pseudomonadati</taxon>
        <taxon>Pseudomonadota</taxon>
        <taxon>Alphaproteobacteria</taxon>
        <taxon>Hyphomicrobiales</taxon>
        <taxon>Devosiaceae</taxon>
        <taxon>Pelagibacterium</taxon>
    </lineage>
</organism>
<dbReference type="STRING" id="440168.SAMN04487974_102121"/>
<feature type="compositionally biased region" description="Gly residues" evidence="1">
    <location>
        <begin position="1"/>
        <end position="24"/>
    </location>
</feature>
<sequence length="339" mass="34643">MGGGGKKSSSGSSGGYSWAGGSGGSFNPESFNKQMGADIQRAYQAGPAATYNQPLYTGMSATTQAGLSGLESAATRNAGMFDQGIGYTRGLLSDGGLAGGQQGNIDTVNNVAGQFGSMATGAMSPSLTEEQLMAVARGQQFGTDAPGYSAMRGQLTDDVLSGVGSQFTSSGRFGGGSHINQATDRLTSSLGALDYTNYQNDIARQERALAAIEGQRQQGFTNRFNALGAQAGAAGSAFGMDQQGVANAMGATAALPGLYQASLMPSQTILGVGQARDADAQARRLADYELFQRTNDPAFQHIAKYQGLLGQQSANPQPEKGPGLFDWLGLGIAGAGALL</sequence>